<dbReference type="KEGG" id="vg:80539292"/>
<proteinExistence type="predicted"/>
<dbReference type="RefSeq" id="YP_010800656.1">
    <property type="nucleotide sequence ID" value="NC_076895.1"/>
</dbReference>
<organism evidence="1 2">
    <name type="scientific">Yaravirus sp. 'brasiliensis'</name>
    <dbReference type="NCBI Taxonomy" id="2739681"/>
    <lineage>
        <taxon>Viruses</taxon>
        <taxon>Varidnaviria</taxon>
        <taxon>Bamfordvirae</taxon>
        <taxon>Nucleocytoviricota</taxon>
        <taxon>Mriyaviricetes</taxon>
        <taxon>Yaraviridae</taxon>
        <taxon>Yaravirus</taxon>
        <taxon>Yaravirus brasiliense</taxon>
    </lineage>
</organism>
<protein>
    <submittedName>
        <fullName evidence="1">Uncharacterized protein</fullName>
    </submittedName>
</protein>
<evidence type="ECO:0000313" key="2">
    <source>
        <dbReference type="Proteomes" id="UP000830293"/>
    </source>
</evidence>
<dbReference type="GeneID" id="80539292"/>
<name>A0AAE7B7X0_9VIRU</name>
<evidence type="ECO:0000313" key="1">
    <source>
        <dbReference type="EMBL" id="QKE44409.1"/>
    </source>
</evidence>
<sequence length="71" mass="8121">MQQTQEEFIEERVNELVARALSAVDNAKLNKEWRATVCLPADLSEWEQAVLCATLPYATLVEENMLWIQLG</sequence>
<dbReference type="EMBL" id="MT293574">
    <property type="protein sequence ID" value="QKE44409.1"/>
    <property type="molecule type" value="Genomic_DNA"/>
</dbReference>
<accession>A0AAE7B7X0</accession>
<keyword evidence="2" id="KW-1185">Reference proteome</keyword>
<reference evidence="1" key="1">
    <citation type="submission" date="2020-04" db="EMBL/GenBank/DDBJ databases">
        <title>A mysterious 80 nm amoeba virus with a near complete 'ORFan genome' challenges the classification of DNA viruses.</title>
        <authorList>
            <person name="Boratto P.V.M."/>
            <person name="Oliveira G.P."/>
            <person name="Machado T.B."/>
            <person name="Andrade A.C.S.P."/>
            <person name="Baudoin J.P."/>
            <person name="Klose T."/>
            <person name="Azza S."/>
            <person name="Decloquement P."/>
            <person name="Chabriere E."/>
            <person name="Colson P."/>
            <person name="Levasseur A."/>
            <person name="La Scola B."/>
            <person name="Abrahao J.S."/>
        </authorList>
    </citation>
    <scope>NUCLEOTIDE SEQUENCE</scope>
    <source>
        <strain evidence="1">BHMG</strain>
    </source>
</reference>
<dbReference type="Proteomes" id="UP000830293">
    <property type="component" value="Segment"/>
</dbReference>